<feature type="binding site" evidence="9">
    <location>
        <position position="45"/>
    </location>
    <ligand>
        <name>S-adenosyl-L-methionine</name>
        <dbReference type="ChEBI" id="CHEBI:59789"/>
    </ligand>
</feature>
<dbReference type="PANTHER" id="PTHR23417">
    <property type="entry name" value="3-DEOXY-D-MANNO-OCTULOSONIC-ACID TRANSFERASE/TRNA GUANINE-N 7 - -METHYLTRANSFERASE"/>
    <property type="match status" value="1"/>
</dbReference>
<comment type="catalytic activity">
    <reaction evidence="1 9">
        <text>guanosine(46) in tRNA + S-adenosyl-L-methionine = N(7)-methylguanosine(46) in tRNA + S-adenosyl-L-homocysteine</text>
        <dbReference type="Rhea" id="RHEA:42708"/>
        <dbReference type="Rhea" id="RHEA-COMP:10188"/>
        <dbReference type="Rhea" id="RHEA-COMP:10189"/>
        <dbReference type="ChEBI" id="CHEBI:57856"/>
        <dbReference type="ChEBI" id="CHEBI:59789"/>
        <dbReference type="ChEBI" id="CHEBI:74269"/>
        <dbReference type="ChEBI" id="CHEBI:74480"/>
        <dbReference type="EC" id="2.1.1.33"/>
    </reaction>
</comment>
<evidence type="ECO:0000256" key="9">
    <source>
        <dbReference type="HAMAP-Rule" id="MF_01057"/>
    </source>
</evidence>
<evidence type="ECO:0000256" key="7">
    <source>
        <dbReference type="ARBA" id="ARBA00060552"/>
    </source>
</evidence>
<evidence type="ECO:0000256" key="8">
    <source>
        <dbReference type="ARBA" id="ARBA00060767"/>
    </source>
</evidence>
<evidence type="ECO:0000256" key="2">
    <source>
        <dbReference type="ARBA" id="ARBA00003015"/>
    </source>
</evidence>
<protein>
    <recommendedName>
        <fullName evidence="9">tRNA (guanine-N(7)-)-methyltransferase</fullName>
        <ecNumber evidence="9">2.1.1.33</ecNumber>
    </recommendedName>
    <alternativeName>
        <fullName evidence="9">tRNA (guanine(46)-N(7))-methyltransferase</fullName>
    </alternativeName>
    <alternativeName>
        <fullName evidence="9">tRNA(m7G46)-methyltransferase</fullName>
    </alternativeName>
</protein>
<organism evidence="10 11">
    <name type="scientific">Allobacillus salarius</name>
    <dbReference type="NCBI Taxonomy" id="1955272"/>
    <lineage>
        <taxon>Bacteria</taxon>
        <taxon>Bacillati</taxon>
        <taxon>Bacillota</taxon>
        <taxon>Bacilli</taxon>
        <taxon>Bacillales</taxon>
        <taxon>Bacillaceae</taxon>
        <taxon>Allobacillus</taxon>
    </lineage>
</organism>
<dbReference type="CDD" id="cd02440">
    <property type="entry name" value="AdoMet_MTases"/>
    <property type="match status" value="1"/>
</dbReference>
<feature type="binding site" evidence="9">
    <location>
        <position position="70"/>
    </location>
    <ligand>
        <name>S-adenosyl-L-methionine</name>
        <dbReference type="ChEBI" id="CHEBI:59789"/>
    </ligand>
</feature>
<evidence type="ECO:0000313" key="11">
    <source>
        <dbReference type="Proteomes" id="UP000316425"/>
    </source>
</evidence>
<dbReference type="NCBIfam" id="TIGR00091">
    <property type="entry name" value="tRNA (guanosine(46)-N7)-methyltransferase TrmB"/>
    <property type="match status" value="1"/>
</dbReference>
<dbReference type="RefSeq" id="WP_144088141.1">
    <property type="nucleotide sequence ID" value="NZ_VMHE01000004.1"/>
</dbReference>
<dbReference type="EC" id="2.1.1.33" evidence="9"/>
<dbReference type="FunFam" id="3.40.50.150:FF:000035">
    <property type="entry name" value="tRNA (guanine-N(7)-)-methyltransferase"/>
    <property type="match status" value="1"/>
</dbReference>
<dbReference type="Proteomes" id="UP000316425">
    <property type="component" value="Unassembled WGS sequence"/>
</dbReference>
<feature type="binding site" evidence="9">
    <location>
        <position position="155"/>
    </location>
    <ligand>
        <name>substrate</name>
    </ligand>
</feature>
<dbReference type="EMBL" id="VMHE01000004">
    <property type="protein sequence ID" value="TSJ66534.1"/>
    <property type="molecule type" value="Genomic_DNA"/>
</dbReference>
<dbReference type="InterPro" id="IPR055361">
    <property type="entry name" value="tRNA_methyltr_TrmB_bact"/>
</dbReference>
<evidence type="ECO:0000256" key="3">
    <source>
        <dbReference type="ARBA" id="ARBA00022603"/>
    </source>
</evidence>
<dbReference type="Pfam" id="PF02390">
    <property type="entry name" value="Methyltransf_4"/>
    <property type="match status" value="1"/>
</dbReference>
<dbReference type="InterPro" id="IPR029063">
    <property type="entry name" value="SAM-dependent_MTases_sf"/>
</dbReference>
<evidence type="ECO:0000256" key="1">
    <source>
        <dbReference type="ARBA" id="ARBA00000142"/>
    </source>
</evidence>
<keyword evidence="5 9" id="KW-0949">S-adenosyl-L-methionine</keyword>
<gene>
    <name evidence="9 10" type="primary">trmB</name>
    <name evidence="10" type="ORF">FPQ13_04555</name>
</gene>
<feature type="region of interest" description="Interaction with RNA" evidence="9">
    <location>
        <begin position="125"/>
        <end position="130"/>
    </location>
</feature>
<comment type="function">
    <text evidence="2 9">Catalyzes the formation of N(7)-methylguanine at position 46 (m7G46) in tRNA.</text>
</comment>
<keyword evidence="11" id="KW-1185">Reference proteome</keyword>
<reference evidence="10 11" key="1">
    <citation type="submission" date="2019-07" db="EMBL/GenBank/DDBJ databases">
        <title>Allobacillus sp. nov. SKP isolated from shrimp paste of Euphausiacea.</title>
        <authorList>
            <person name="Kanchanasin P."/>
            <person name="Tanasupawat S."/>
            <person name="Shi W."/>
            <person name="Wu L."/>
            <person name="Ma J."/>
        </authorList>
    </citation>
    <scope>NUCLEOTIDE SEQUENCE [LARGE SCALE GENOMIC DNA]</scope>
    <source>
        <strain evidence="10 11">SKP4-8</strain>
    </source>
</reference>
<accession>A0A556PQA7</accession>
<dbReference type="Gene3D" id="3.40.50.150">
    <property type="entry name" value="Vaccinia Virus protein VP39"/>
    <property type="match status" value="1"/>
</dbReference>
<dbReference type="NCBIfam" id="NF001080">
    <property type="entry name" value="PRK00121.2-2"/>
    <property type="match status" value="1"/>
</dbReference>
<evidence type="ECO:0000256" key="4">
    <source>
        <dbReference type="ARBA" id="ARBA00022679"/>
    </source>
</evidence>
<dbReference type="PROSITE" id="PS51625">
    <property type="entry name" value="SAM_MT_TRMB"/>
    <property type="match status" value="1"/>
</dbReference>
<dbReference type="OrthoDB" id="9802090at2"/>
<dbReference type="SUPFAM" id="SSF53335">
    <property type="entry name" value="S-adenosyl-L-methionine-dependent methyltransferases"/>
    <property type="match status" value="1"/>
</dbReference>
<keyword evidence="3 9" id="KW-0489">Methyltransferase</keyword>
<dbReference type="PANTHER" id="PTHR23417:SF14">
    <property type="entry name" value="PENTACOTRIPEPTIDE-REPEAT REGION OF PRORP DOMAIN-CONTAINING PROTEIN"/>
    <property type="match status" value="1"/>
</dbReference>
<keyword evidence="6 9" id="KW-0819">tRNA processing</keyword>
<comment type="similarity">
    <text evidence="8 9">Belongs to the class I-like SAM-binding methyltransferase superfamily. TrmB family.</text>
</comment>
<feature type="binding site" evidence="9">
    <location>
        <begin position="192"/>
        <end position="195"/>
    </location>
    <ligand>
        <name>substrate</name>
    </ligand>
</feature>
<feature type="binding site" evidence="9">
    <location>
        <position position="119"/>
    </location>
    <ligand>
        <name>S-adenosyl-L-methionine</name>
        <dbReference type="ChEBI" id="CHEBI:59789"/>
    </ligand>
</feature>
<evidence type="ECO:0000256" key="5">
    <source>
        <dbReference type="ARBA" id="ARBA00022691"/>
    </source>
</evidence>
<keyword evidence="4 9" id="KW-0808">Transferase</keyword>
<dbReference type="GO" id="GO:0008176">
    <property type="term" value="F:tRNA (guanine(46)-N7)-methyltransferase activity"/>
    <property type="evidence" value="ECO:0007669"/>
    <property type="project" value="UniProtKB-UniRule"/>
</dbReference>
<feature type="binding site" evidence="9">
    <location>
        <position position="97"/>
    </location>
    <ligand>
        <name>S-adenosyl-L-methionine</name>
        <dbReference type="ChEBI" id="CHEBI:59789"/>
    </ligand>
</feature>
<dbReference type="GO" id="GO:0043527">
    <property type="term" value="C:tRNA methyltransferase complex"/>
    <property type="evidence" value="ECO:0007669"/>
    <property type="project" value="TreeGrafter"/>
</dbReference>
<evidence type="ECO:0000313" key="10">
    <source>
        <dbReference type="EMBL" id="TSJ66534.1"/>
    </source>
</evidence>
<comment type="caution">
    <text evidence="10">The sequence shown here is derived from an EMBL/GenBank/DDBJ whole genome shotgun (WGS) entry which is preliminary data.</text>
</comment>
<comment type="pathway">
    <text evidence="7 9">tRNA modification; N(7)-methylguanine-tRNA biosynthesis.</text>
</comment>
<proteinExistence type="inferred from homology"/>
<dbReference type="AlphaFoldDB" id="A0A556PQA7"/>
<evidence type="ECO:0000256" key="6">
    <source>
        <dbReference type="ARBA" id="ARBA00022694"/>
    </source>
</evidence>
<name>A0A556PQA7_9BACI</name>
<sequence>MRVRNKPWAEDYIKQHDGIVVLEPSQNKGKWKQAFSHTNRPVHLEIGSGRGGFIQGMGAKNPEINFIGMEVQKNVVVSAIDRVKEAEVENVRLLHENADQLSDIFEENELDTIYLNFSDPWPKNRHEKRRLTHQSFLSQYQQILKADGKIVMKTDNQHLFEYSLVSFSQFGLRLEEVTLDLHATEDPTNVMTEYEEKFTNKGQPIYRCIISNHK</sequence>
<feature type="binding site" evidence="9">
    <location>
        <position position="123"/>
    </location>
    <ligand>
        <name>substrate</name>
    </ligand>
</feature>
<dbReference type="InterPro" id="IPR003358">
    <property type="entry name" value="tRNA_(Gua-N-7)_MeTrfase_Trmb"/>
</dbReference>
<dbReference type="UniPathway" id="UPA00989"/>
<dbReference type="HAMAP" id="MF_01057">
    <property type="entry name" value="tRNA_methyltr_TrmB"/>
    <property type="match status" value="1"/>
</dbReference>